<organism evidence="4">
    <name type="scientific">Malus domestica</name>
    <name type="common">Apple</name>
    <name type="synonym">Pyrus malus</name>
    <dbReference type="NCBI Taxonomy" id="3750"/>
    <lineage>
        <taxon>Eukaryota</taxon>
        <taxon>Viridiplantae</taxon>
        <taxon>Streptophyta</taxon>
        <taxon>Embryophyta</taxon>
        <taxon>Tracheophyta</taxon>
        <taxon>Spermatophyta</taxon>
        <taxon>Magnoliopsida</taxon>
        <taxon>eudicotyledons</taxon>
        <taxon>Gunneridae</taxon>
        <taxon>Pentapetalae</taxon>
        <taxon>rosids</taxon>
        <taxon>fabids</taxon>
        <taxon>Rosales</taxon>
        <taxon>Rosaceae</taxon>
        <taxon>Amygdaloideae</taxon>
        <taxon>Maleae</taxon>
        <taxon>Malus</taxon>
    </lineage>
</organism>
<evidence type="ECO:0000259" key="3">
    <source>
        <dbReference type="Pfam" id="PF23598"/>
    </source>
</evidence>
<dbReference type="InterPro" id="IPR032675">
    <property type="entry name" value="LRR_dom_sf"/>
</dbReference>
<protein>
    <submittedName>
        <fullName evidence="4">NB-ARC domain-containing protein</fullName>
    </submittedName>
</protein>
<evidence type="ECO:0000256" key="1">
    <source>
        <dbReference type="ARBA" id="ARBA00022737"/>
    </source>
</evidence>
<dbReference type="AlphaFoldDB" id="B5LMT1"/>
<dbReference type="PRINTS" id="PR00364">
    <property type="entry name" value="DISEASERSIST"/>
</dbReference>
<dbReference type="PANTHER" id="PTHR36766">
    <property type="entry name" value="PLANT BROAD-SPECTRUM MILDEW RESISTANCE PROTEIN RPW8"/>
    <property type="match status" value="1"/>
</dbReference>
<dbReference type="GO" id="GO:0043531">
    <property type="term" value="F:ADP binding"/>
    <property type="evidence" value="ECO:0007669"/>
    <property type="project" value="InterPro"/>
</dbReference>
<evidence type="ECO:0000313" key="4">
    <source>
        <dbReference type="EMBL" id="ACG70794.1"/>
    </source>
</evidence>
<evidence type="ECO:0000256" key="2">
    <source>
        <dbReference type="ARBA" id="ARBA00022821"/>
    </source>
</evidence>
<keyword evidence="1" id="KW-0677">Repeat</keyword>
<dbReference type="InterPro" id="IPR042197">
    <property type="entry name" value="Apaf_helical"/>
</dbReference>
<dbReference type="SUPFAM" id="SSF52047">
    <property type="entry name" value="RNI-like"/>
    <property type="match status" value="1"/>
</dbReference>
<dbReference type="Gene3D" id="3.40.50.300">
    <property type="entry name" value="P-loop containing nucleotide triphosphate hydrolases"/>
    <property type="match status" value="1"/>
</dbReference>
<sequence>MGVLASVVVAIVKIPFEWLFGAAIRFYKMAKKFPTLRRELTSNINYLEQRIPLISRTRIVWVSENLTRTMEDGKELARRCDEGNLNFFEKAKYAKKIVEWDESRQRIWQLVQNDANLVAQNQNQDLVTTWCAVPELPKNRVKMDAPLAEMKLKLLGDDARSMLVLTAPGGCGKTTLANMFCHEQVVTDKFKDNIFFATVSNKPSHLVVQELCQHARFRVPALENEQIAFIWLPQFFMEAGQNPLLLILDDVPSASESLLHKFNEIQIPDYKILVTSRYQFPNFGSLYNLQPLTDKDALTLFHRSAFLPNTSCNIPDDLQIQIVNCCKRFPLAITTVGMSLRNQPVEKWRIKLTELSKGSSILDSEQKLLALLKSCLDDLNKEMAPVKDCFIDLALFPEDQRIPVASLLDMWAELHEGSNDDDSIVNLYHLTFRNLASLVVTRTKDLDGYYGEHFVVQHDMLKLLSIRASHDEDPTGHRLIVDIHGDELPPWWTEKKTWKARLVSVLTPWWTEKKQKTKKARLVSVITGESSSTEWHNMDLPKGEVLVLNFQAKNYALPKFMKKMCKLKVLIVTNDGFSPAELSDFELLCSLSNLKRLRLEHISIPLIRENIIPSKSLKKISLFMCNVSQAFGNSSIQIFETFPYLEELHIDYCNDLVKLPAKLCDLIGLKVLSITNSHKLSVLPEDIGKLENLEVLRLRSCTGLEKLPGSIEKLNNLYFLDISNCSSIKTLPEGIDKMNGLRKINMAQCSRLDELPESVYDLGPQLEKVICDEDARIFWEPVLSNPNKITVAKEEFQPELAPQTSDLRAIFPR</sequence>
<name>B5LMT1_MALDO</name>
<feature type="domain" description="Disease resistance R13L4/SHOC-2-like LRR" evidence="3">
    <location>
        <begin position="635"/>
        <end position="761"/>
    </location>
</feature>
<dbReference type="PANTHER" id="PTHR36766:SF3">
    <property type="entry name" value="RPW8 DOMAIN-CONTAINING PROTEIN"/>
    <property type="match status" value="1"/>
</dbReference>
<dbReference type="EMBL" id="EU835855">
    <property type="protein sequence ID" value="ACG70794.1"/>
    <property type="molecule type" value="mRNA"/>
</dbReference>
<accession>B5LMT1</accession>
<dbReference type="Pfam" id="PF23598">
    <property type="entry name" value="LRR_14"/>
    <property type="match status" value="1"/>
</dbReference>
<proteinExistence type="evidence at transcript level"/>
<dbReference type="InterPro" id="IPR055414">
    <property type="entry name" value="LRR_R13L4/SHOC2-like"/>
</dbReference>
<keyword evidence="2" id="KW-0611">Plant defense</keyword>
<dbReference type="SUPFAM" id="SSF52540">
    <property type="entry name" value="P-loop containing nucleoside triphosphate hydrolases"/>
    <property type="match status" value="1"/>
</dbReference>
<dbReference type="Gene3D" id="3.80.10.10">
    <property type="entry name" value="Ribonuclease Inhibitor"/>
    <property type="match status" value="1"/>
</dbReference>
<dbReference type="Gene3D" id="1.10.10.10">
    <property type="entry name" value="Winged helix-like DNA-binding domain superfamily/Winged helix DNA-binding domain"/>
    <property type="match status" value="1"/>
</dbReference>
<dbReference type="InterPro" id="IPR027417">
    <property type="entry name" value="P-loop_NTPase"/>
</dbReference>
<dbReference type="InterPro" id="IPR036388">
    <property type="entry name" value="WH-like_DNA-bd_sf"/>
</dbReference>
<reference evidence="4" key="1">
    <citation type="submission" date="2008-06" db="EMBL/GenBank/DDBJ databases">
        <title>A cDNA homologous to NB-ARC domain containing proteins isolated from differential screening of Florina cDNA library after Venturia inaequalis inoculation.</title>
        <authorList>
            <person name="Komjanc M."/>
            <person name="Cova V."/>
            <person name="Zini E."/>
        </authorList>
    </citation>
    <scope>NUCLEOTIDE SEQUENCE</scope>
</reference>
<dbReference type="Gene3D" id="1.10.8.430">
    <property type="entry name" value="Helical domain of apoptotic protease-activating factors"/>
    <property type="match status" value="1"/>
</dbReference>
<dbReference type="GO" id="GO:0006952">
    <property type="term" value="P:defense response"/>
    <property type="evidence" value="ECO:0007669"/>
    <property type="project" value="UniProtKB-KW"/>
</dbReference>
<gene>
    <name evidence="4" type="primary">NBSm</name>
</gene>